<protein>
    <submittedName>
        <fullName evidence="1">Uncharacterized protein</fullName>
    </submittedName>
</protein>
<dbReference type="EMBL" id="JAJSOF020000027">
    <property type="protein sequence ID" value="KAJ4433045.1"/>
    <property type="molecule type" value="Genomic_DNA"/>
</dbReference>
<comment type="caution">
    <text evidence="1">The sequence shown here is derived from an EMBL/GenBank/DDBJ whole genome shotgun (WGS) entry which is preliminary data.</text>
</comment>
<keyword evidence="2" id="KW-1185">Reference proteome</keyword>
<accession>A0ABQ8SG08</accession>
<reference evidence="1 2" key="1">
    <citation type="journal article" date="2022" name="Allergy">
        <title>Genome assembly and annotation of Periplaneta americana reveal a comprehensive cockroach allergen profile.</title>
        <authorList>
            <person name="Wang L."/>
            <person name="Xiong Q."/>
            <person name="Saelim N."/>
            <person name="Wang L."/>
            <person name="Nong W."/>
            <person name="Wan A.T."/>
            <person name="Shi M."/>
            <person name="Liu X."/>
            <person name="Cao Q."/>
            <person name="Hui J.H.L."/>
            <person name="Sookrung N."/>
            <person name="Leung T.F."/>
            <person name="Tungtrongchitr A."/>
            <person name="Tsui S.K.W."/>
        </authorList>
    </citation>
    <scope>NUCLEOTIDE SEQUENCE [LARGE SCALE GENOMIC DNA]</scope>
    <source>
        <strain evidence="1">PWHHKU_190912</strain>
    </source>
</reference>
<proteinExistence type="predicted"/>
<evidence type="ECO:0000313" key="2">
    <source>
        <dbReference type="Proteomes" id="UP001148838"/>
    </source>
</evidence>
<sequence>MAGNEPPGSLKASNTKILLNKQISRAIDCHSNDRPTRMVINEESHHLSLKFEEYLKFFHEKLISLLYREADIYDGFPCRHKLF</sequence>
<gene>
    <name evidence="1" type="ORF">ANN_15302</name>
</gene>
<organism evidence="1 2">
    <name type="scientific">Periplaneta americana</name>
    <name type="common">American cockroach</name>
    <name type="synonym">Blatta americana</name>
    <dbReference type="NCBI Taxonomy" id="6978"/>
    <lineage>
        <taxon>Eukaryota</taxon>
        <taxon>Metazoa</taxon>
        <taxon>Ecdysozoa</taxon>
        <taxon>Arthropoda</taxon>
        <taxon>Hexapoda</taxon>
        <taxon>Insecta</taxon>
        <taxon>Pterygota</taxon>
        <taxon>Neoptera</taxon>
        <taxon>Polyneoptera</taxon>
        <taxon>Dictyoptera</taxon>
        <taxon>Blattodea</taxon>
        <taxon>Blattoidea</taxon>
        <taxon>Blattidae</taxon>
        <taxon>Blattinae</taxon>
        <taxon>Periplaneta</taxon>
    </lineage>
</organism>
<name>A0ABQ8SG08_PERAM</name>
<evidence type="ECO:0000313" key="1">
    <source>
        <dbReference type="EMBL" id="KAJ4433045.1"/>
    </source>
</evidence>
<dbReference type="Proteomes" id="UP001148838">
    <property type="component" value="Unassembled WGS sequence"/>
</dbReference>